<feature type="domain" description="GST C-terminal" evidence="3">
    <location>
        <begin position="89"/>
        <end position="217"/>
    </location>
</feature>
<dbReference type="PROSITE" id="PS50405">
    <property type="entry name" value="GST_CTER"/>
    <property type="match status" value="1"/>
</dbReference>
<sequence>MIVKLYTYFRSSAAYRVRIVLALKGLEWEPAYVHMLRGGGEQHQPAYKAVNPQGLVPALEIDGQVLSQSTAICEYLEERFPEPALLPKTLEERAYVRAVMSAVACEIHPLNNLRVLKHITGTLGLDEDGKLAWYRHWIASGFAGLEALLAASGRAGDCVLGDTPTLADAFIVPQVYNARRFDCPLDDFPTIARIADACDALPAFAAARPEAQGDAQG</sequence>
<dbReference type="eggNOG" id="COG0625">
    <property type="taxonomic scope" value="Bacteria"/>
</dbReference>
<dbReference type="InterPro" id="IPR036282">
    <property type="entry name" value="Glutathione-S-Trfase_C_sf"/>
</dbReference>
<comment type="similarity">
    <text evidence="1">Belongs to the GST superfamily. Zeta family.</text>
</comment>
<evidence type="ECO:0000256" key="1">
    <source>
        <dbReference type="ARBA" id="ARBA00010007"/>
    </source>
</evidence>
<feature type="domain" description="GST N-terminal" evidence="2">
    <location>
        <begin position="1"/>
        <end position="84"/>
    </location>
</feature>
<dbReference type="GO" id="GO:0004364">
    <property type="term" value="F:glutathione transferase activity"/>
    <property type="evidence" value="ECO:0007669"/>
    <property type="project" value="TreeGrafter"/>
</dbReference>
<evidence type="ECO:0000259" key="3">
    <source>
        <dbReference type="PROSITE" id="PS50405"/>
    </source>
</evidence>
<dbReference type="CDD" id="cd03191">
    <property type="entry name" value="GST_C_Zeta"/>
    <property type="match status" value="1"/>
</dbReference>
<dbReference type="PANTHER" id="PTHR42673:SF21">
    <property type="entry name" value="GLUTATHIONE S-TRANSFERASE YFCF"/>
    <property type="match status" value="1"/>
</dbReference>
<dbReference type="CDD" id="cd03042">
    <property type="entry name" value="GST_N_Zeta"/>
    <property type="match status" value="1"/>
</dbReference>
<dbReference type="InterPro" id="IPR004045">
    <property type="entry name" value="Glutathione_S-Trfase_N"/>
</dbReference>
<comment type="caution">
    <text evidence="4">The sequence shown here is derived from an EMBL/GenBank/DDBJ whole genome shotgun (WGS) entry which is preliminary data.</text>
</comment>
<dbReference type="AlphaFoldDB" id="K2LK37"/>
<dbReference type="SFLD" id="SFLDG00358">
    <property type="entry name" value="Main_(cytGST)"/>
    <property type="match status" value="1"/>
</dbReference>
<name>K2LK37_9HYPH</name>
<keyword evidence="5" id="KW-1185">Reference proteome</keyword>
<reference evidence="4 5" key="1">
    <citation type="journal article" date="2012" name="J. Bacteriol.">
        <title>Genome Sequence of Nitratireductor pacificus Type Strain pht-3B.</title>
        <authorList>
            <person name="Lai Q."/>
            <person name="Li G."/>
            <person name="Shao Z."/>
        </authorList>
    </citation>
    <scope>NUCLEOTIDE SEQUENCE [LARGE SCALE GENOMIC DNA]</scope>
    <source>
        <strain evidence="5">pht-3B</strain>
    </source>
</reference>
<evidence type="ECO:0000313" key="4">
    <source>
        <dbReference type="EMBL" id="EKF18094.1"/>
    </source>
</evidence>
<evidence type="ECO:0000259" key="2">
    <source>
        <dbReference type="PROSITE" id="PS50404"/>
    </source>
</evidence>
<dbReference type="Pfam" id="PF13417">
    <property type="entry name" value="GST_N_3"/>
    <property type="match status" value="1"/>
</dbReference>
<dbReference type="PROSITE" id="PS50404">
    <property type="entry name" value="GST_NTER"/>
    <property type="match status" value="1"/>
</dbReference>
<evidence type="ECO:0000313" key="5">
    <source>
        <dbReference type="Proteomes" id="UP000006786"/>
    </source>
</evidence>
<dbReference type="InterPro" id="IPR034333">
    <property type="entry name" value="GST_Zeta_N"/>
</dbReference>
<dbReference type="SFLD" id="SFLDS00019">
    <property type="entry name" value="Glutathione_Transferase_(cytos"/>
    <property type="match status" value="1"/>
</dbReference>
<dbReference type="Proteomes" id="UP000006786">
    <property type="component" value="Unassembled WGS sequence"/>
</dbReference>
<dbReference type="GO" id="GO:0005737">
    <property type="term" value="C:cytoplasm"/>
    <property type="evidence" value="ECO:0007669"/>
    <property type="project" value="InterPro"/>
</dbReference>
<dbReference type="PANTHER" id="PTHR42673">
    <property type="entry name" value="MALEYLACETOACETATE ISOMERASE"/>
    <property type="match status" value="1"/>
</dbReference>
<dbReference type="InterPro" id="IPR005955">
    <property type="entry name" value="GST_Zeta"/>
</dbReference>
<dbReference type="Gene3D" id="1.20.1050.10">
    <property type="match status" value="1"/>
</dbReference>
<keyword evidence="4" id="KW-0413">Isomerase</keyword>
<dbReference type="NCBIfam" id="TIGR01262">
    <property type="entry name" value="maiA"/>
    <property type="match status" value="1"/>
</dbReference>
<dbReference type="EMBL" id="AMRM01000016">
    <property type="protein sequence ID" value="EKF18094.1"/>
    <property type="molecule type" value="Genomic_DNA"/>
</dbReference>
<dbReference type="InterPro" id="IPR010987">
    <property type="entry name" value="Glutathione-S-Trfase_C-like"/>
</dbReference>
<dbReference type="GO" id="GO:0006749">
    <property type="term" value="P:glutathione metabolic process"/>
    <property type="evidence" value="ECO:0007669"/>
    <property type="project" value="TreeGrafter"/>
</dbReference>
<dbReference type="InterPro" id="IPR034330">
    <property type="entry name" value="GST_Zeta_C"/>
</dbReference>
<dbReference type="SUPFAM" id="SSF52833">
    <property type="entry name" value="Thioredoxin-like"/>
    <property type="match status" value="1"/>
</dbReference>
<dbReference type="PATRIC" id="fig|391937.3.peg.2943"/>
<dbReference type="GO" id="GO:0016034">
    <property type="term" value="F:maleylacetoacetate isomerase activity"/>
    <property type="evidence" value="ECO:0007669"/>
    <property type="project" value="TreeGrafter"/>
</dbReference>
<dbReference type="InterPro" id="IPR040079">
    <property type="entry name" value="Glutathione_S-Trfase"/>
</dbReference>
<dbReference type="GO" id="GO:0006559">
    <property type="term" value="P:L-phenylalanine catabolic process"/>
    <property type="evidence" value="ECO:0007669"/>
    <property type="project" value="TreeGrafter"/>
</dbReference>
<proteinExistence type="inferred from homology"/>
<dbReference type="InterPro" id="IPR036249">
    <property type="entry name" value="Thioredoxin-like_sf"/>
</dbReference>
<dbReference type="SUPFAM" id="SSF47616">
    <property type="entry name" value="GST C-terminal domain-like"/>
    <property type="match status" value="1"/>
</dbReference>
<accession>K2LK37</accession>
<dbReference type="STRING" id="391937.NA2_14317"/>
<organism evidence="4 5">
    <name type="scientific">Nitratireductor pacificus pht-3B</name>
    <dbReference type="NCBI Taxonomy" id="391937"/>
    <lineage>
        <taxon>Bacteria</taxon>
        <taxon>Pseudomonadati</taxon>
        <taxon>Pseudomonadota</taxon>
        <taxon>Alphaproteobacteria</taxon>
        <taxon>Hyphomicrobiales</taxon>
        <taxon>Phyllobacteriaceae</taxon>
        <taxon>Nitratireductor</taxon>
    </lineage>
</organism>
<gene>
    <name evidence="4" type="ORF">NA2_14317</name>
</gene>
<dbReference type="Gene3D" id="3.40.30.10">
    <property type="entry name" value="Glutaredoxin"/>
    <property type="match status" value="1"/>
</dbReference>
<protein>
    <submittedName>
        <fullName evidence="4">Maleylacetoacetate isomerase</fullName>
    </submittedName>
</protein>